<evidence type="ECO:0000313" key="9">
    <source>
        <dbReference type="EMBL" id="SKA94079.1"/>
    </source>
</evidence>
<dbReference type="PIRSF" id="PIRSF006066">
    <property type="entry name" value="HI0050"/>
    <property type="match status" value="1"/>
</dbReference>
<proteinExistence type="predicted"/>
<evidence type="ECO:0000256" key="3">
    <source>
        <dbReference type="ARBA" id="ARBA00022519"/>
    </source>
</evidence>
<comment type="subcellular location">
    <subcellularLocation>
        <location evidence="1">Cell inner membrane</location>
        <topology evidence="1">Multi-pass membrane protein</topology>
    </subcellularLocation>
</comment>
<reference evidence="10" key="1">
    <citation type="submission" date="2017-02" db="EMBL/GenBank/DDBJ databases">
        <authorList>
            <person name="Varghese N."/>
            <person name="Submissions S."/>
        </authorList>
    </citation>
    <scope>NUCLEOTIDE SEQUENCE [LARGE SCALE GENOMIC DNA]</scope>
    <source>
        <strain evidence="10">USBA 833</strain>
    </source>
</reference>
<evidence type="ECO:0000256" key="6">
    <source>
        <dbReference type="ARBA" id="ARBA00023136"/>
    </source>
</evidence>
<feature type="transmembrane region" description="Helical" evidence="7">
    <location>
        <begin position="275"/>
        <end position="297"/>
    </location>
</feature>
<dbReference type="EMBL" id="FUYH01000015">
    <property type="protein sequence ID" value="SKA94079.1"/>
    <property type="molecule type" value="Genomic_DNA"/>
</dbReference>
<dbReference type="PANTHER" id="PTHR33362">
    <property type="entry name" value="SIALIC ACID TRAP TRANSPORTER PERMEASE PROTEIN SIAT-RELATED"/>
    <property type="match status" value="1"/>
</dbReference>
<dbReference type="GO" id="GO:0005886">
    <property type="term" value="C:plasma membrane"/>
    <property type="evidence" value="ECO:0007669"/>
    <property type="project" value="UniProtKB-SubCell"/>
</dbReference>
<feature type="transmembrane region" description="Helical" evidence="7">
    <location>
        <begin position="53"/>
        <end position="73"/>
    </location>
</feature>
<keyword evidence="3" id="KW-0997">Cell inner membrane</keyword>
<organism evidence="9 10">
    <name type="scientific">Caloramator quimbayensis</name>
    <dbReference type="NCBI Taxonomy" id="1147123"/>
    <lineage>
        <taxon>Bacteria</taxon>
        <taxon>Bacillati</taxon>
        <taxon>Bacillota</taxon>
        <taxon>Clostridia</taxon>
        <taxon>Eubacteriales</taxon>
        <taxon>Clostridiaceae</taxon>
        <taxon>Caloramator</taxon>
    </lineage>
</organism>
<dbReference type="STRING" id="1147123.SAMN05443428_11550"/>
<dbReference type="Proteomes" id="UP000190105">
    <property type="component" value="Unassembled WGS sequence"/>
</dbReference>
<dbReference type="InterPro" id="IPR010656">
    <property type="entry name" value="DctM"/>
</dbReference>
<feature type="transmembrane region" description="Helical" evidence="7">
    <location>
        <begin position="362"/>
        <end position="383"/>
    </location>
</feature>
<keyword evidence="4 7" id="KW-0812">Transmembrane</keyword>
<protein>
    <submittedName>
        <fullName evidence="9">TRAP transporter, DctM subunit</fullName>
    </submittedName>
</protein>
<evidence type="ECO:0000256" key="4">
    <source>
        <dbReference type="ARBA" id="ARBA00022692"/>
    </source>
</evidence>
<accession>A0A1T4XWX2</accession>
<dbReference type="RefSeq" id="WP_078697044.1">
    <property type="nucleotide sequence ID" value="NZ_FUYH01000015.1"/>
</dbReference>
<feature type="transmembrane region" description="Helical" evidence="7">
    <location>
        <begin position="219"/>
        <end position="239"/>
    </location>
</feature>
<gene>
    <name evidence="9" type="ORF">SAMN05443428_11550</name>
</gene>
<dbReference type="Pfam" id="PF06808">
    <property type="entry name" value="DctM"/>
    <property type="match status" value="1"/>
</dbReference>
<feature type="transmembrane region" description="Helical" evidence="7">
    <location>
        <begin position="245"/>
        <end position="263"/>
    </location>
</feature>
<feature type="domain" description="TRAP C4-dicarboxylate transport system permease DctM subunit" evidence="8">
    <location>
        <begin position="11"/>
        <end position="419"/>
    </location>
</feature>
<feature type="transmembrane region" description="Helical" evidence="7">
    <location>
        <begin position="174"/>
        <end position="198"/>
    </location>
</feature>
<feature type="transmembrane region" description="Helical" evidence="7">
    <location>
        <begin position="317"/>
        <end position="350"/>
    </location>
</feature>
<keyword evidence="10" id="KW-1185">Reference proteome</keyword>
<evidence type="ECO:0000259" key="8">
    <source>
        <dbReference type="Pfam" id="PF06808"/>
    </source>
</evidence>
<sequence>MVNTTAICLLLIVFFGLLIIRVPISFSLAISTFVTAIYLKIPSMVVVQQMVKGINSFSLVAIPFFIVAGEIMGEGGISKRLIDFSNVLVGRMRGGLAMVNVLASMFFGGISGSSVADTSSIGSIMIPMMEKQGYDKDYAVDVTITGSTQGILIPPSHNMIIYSLAAGGISVGNMFLGGVIPGILLGVMLMVLSYIIAVKRNYPRGEKVPFKEAVKIIKDGLLGLFTAVIIIVGVSTGVFTATESAAIATVYAFIITFFVYKDIKISRMIPILKNSLRTLSMVLALIATSSAFAWMMAYLKIPFLVTNALISISNNKYVILLIVNIVLLILGMIMDMAPLILICTPILLPVVTKVGMDPIQFGIVLMLNLGIGLLTPPVGSTLFVGCSIAKIPMEKVAKSLMPFYAMMFIVLMILTYVPQVTLFLPRLIGK</sequence>
<feature type="transmembrane region" description="Helical" evidence="7">
    <location>
        <begin position="94"/>
        <end position="116"/>
    </location>
</feature>
<dbReference type="PANTHER" id="PTHR33362:SF2">
    <property type="entry name" value="TRAP TRANSPORTER LARGE PERMEASE PROTEIN"/>
    <property type="match status" value="1"/>
</dbReference>
<keyword evidence="6 7" id="KW-0472">Membrane</keyword>
<dbReference type="GO" id="GO:0022857">
    <property type="term" value="F:transmembrane transporter activity"/>
    <property type="evidence" value="ECO:0007669"/>
    <property type="project" value="TreeGrafter"/>
</dbReference>
<dbReference type="AlphaFoldDB" id="A0A1T4XWX2"/>
<keyword evidence="5 7" id="KW-1133">Transmembrane helix</keyword>
<evidence type="ECO:0000256" key="5">
    <source>
        <dbReference type="ARBA" id="ARBA00022989"/>
    </source>
</evidence>
<name>A0A1T4XWX2_9CLOT</name>
<dbReference type="OrthoDB" id="9772674at2"/>
<evidence type="ECO:0000256" key="1">
    <source>
        <dbReference type="ARBA" id="ARBA00004429"/>
    </source>
</evidence>
<dbReference type="NCBIfam" id="TIGR00786">
    <property type="entry name" value="dctM"/>
    <property type="match status" value="1"/>
</dbReference>
<dbReference type="InterPro" id="IPR004681">
    <property type="entry name" value="TRAP_DctM"/>
</dbReference>
<feature type="transmembrane region" description="Helical" evidence="7">
    <location>
        <begin position="403"/>
        <end position="424"/>
    </location>
</feature>
<evidence type="ECO:0000313" key="10">
    <source>
        <dbReference type="Proteomes" id="UP000190105"/>
    </source>
</evidence>
<keyword evidence="2" id="KW-1003">Cell membrane</keyword>
<evidence type="ECO:0000256" key="2">
    <source>
        <dbReference type="ARBA" id="ARBA00022475"/>
    </source>
</evidence>
<evidence type="ECO:0000256" key="7">
    <source>
        <dbReference type="SAM" id="Phobius"/>
    </source>
</evidence>